<sequence length="107" mass="12109">MTFLTLTHMLDFFEGRMKGTVILTSDILEAHIVVIPKPDTPVNRLLELFHIAEKSGTRIVFLSLYVEKAFARIGWPNLIQTLEYCNIEGPFLKTIEKSLLPAFSNSG</sequence>
<dbReference type="Proteomes" id="UP000812440">
    <property type="component" value="Chromosome 3"/>
</dbReference>
<accession>A0A8T2J8E2</accession>
<protein>
    <submittedName>
        <fullName evidence="1">Uncharacterized protein</fullName>
    </submittedName>
</protein>
<dbReference type="OrthoDB" id="416119at2759"/>
<keyword evidence="2" id="KW-1185">Reference proteome</keyword>
<reference evidence="1" key="1">
    <citation type="thesis" date="2020" institute="ProQuest LLC" country="789 East Eisenhower Parkway, Ann Arbor, MI, USA">
        <title>Comparative Genomics and Chromosome Evolution.</title>
        <authorList>
            <person name="Mudd A.B."/>
        </authorList>
    </citation>
    <scope>NUCLEOTIDE SEQUENCE</scope>
    <source>
        <strain evidence="1">Female2</strain>
        <tissue evidence="1">Blood</tissue>
    </source>
</reference>
<dbReference type="AlphaFoldDB" id="A0A8T2J8E2"/>
<evidence type="ECO:0000313" key="2">
    <source>
        <dbReference type="Proteomes" id="UP000812440"/>
    </source>
</evidence>
<gene>
    <name evidence="1" type="ORF">GDO86_005859</name>
</gene>
<name>A0A8T2J8E2_9PIPI</name>
<dbReference type="EMBL" id="JAACNH010000006">
    <property type="protein sequence ID" value="KAG8439847.1"/>
    <property type="molecule type" value="Genomic_DNA"/>
</dbReference>
<comment type="caution">
    <text evidence="1">The sequence shown here is derived from an EMBL/GenBank/DDBJ whole genome shotgun (WGS) entry which is preliminary data.</text>
</comment>
<proteinExistence type="predicted"/>
<organism evidence="1 2">
    <name type="scientific">Hymenochirus boettgeri</name>
    <name type="common">Congo dwarf clawed frog</name>
    <dbReference type="NCBI Taxonomy" id="247094"/>
    <lineage>
        <taxon>Eukaryota</taxon>
        <taxon>Metazoa</taxon>
        <taxon>Chordata</taxon>
        <taxon>Craniata</taxon>
        <taxon>Vertebrata</taxon>
        <taxon>Euteleostomi</taxon>
        <taxon>Amphibia</taxon>
        <taxon>Batrachia</taxon>
        <taxon>Anura</taxon>
        <taxon>Pipoidea</taxon>
        <taxon>Pipidae</taxon>
        <taxon>Pipinae</taxon>
        <taxon>Hymenochirus</taxon>
    </lineage>
</organism>
<evidence type="ECO:0000313" key="1">
    <source>
        <dbReference type="EMBL" id="KAG8439847.1"/>
    </source>
</evidence>